<dbReference type="InterPro" id="IPR008619">
    <property type="entry name" value="Filamentous_hemagglutn_rpt"/>
</dbReference>
<dbReference type="PROSITE" id="PS01186">
    <property type="entry name" value="EGF_2"/>
    <property type="match status" value="2"/>
</dbReference>
<evidence type="ECO:0000256" key="5">
    <source>
        <dbReference type="SAM" id="SignalP"/>
    </source>
</evidence>
<dbReference type="InterPro" id="IPR050969">
    <property type="entry name" value="Dev_Signal_Modulators"/>
</dbReference>
<dbReference type="Gene3D" id="2.10.25.10">
    <property type="entry name" value="Laminin"/>
    <property type="match status" value="1"/>
</dbReference>
<evidence type="ECO:0008006" key="9">
    <source>
        <dbReference type="Google" id="ProtNLM"/>
    </source>
</evidence>
<feature type="domain" description="EGF-like" evidence="6">
    <location>
        <begin position="300"/>
        <end position="334"/>
    </location>
</feature>
<evidence type="ECO:0000259" key="7">
    <source>
        <dbReference type="PROSITE" id="PS51688"/>
    </source>
</evidence>
<keyword evidence="4" id="KW-0175">Coiled coil</keyword>
<dbReference type="AlphaFoldDB" id="A0A7S3LYS2"/>
<evidence type="ECO:0000259" key="6">
    <source>
        <dbReference type="PROSITE" id="PS50026"/>
    </source>
</evidence>
<evidence type="ECO:0000256" key="3">
    <source>
        <dbReference type="PROSITE-ProRule" id="PRU00076"/>
    </source>
</evidence>
<dbReference type="InterPro" id="IPR013111">
    <property type="entry name" value="EGF_extracell"/>
</dbReference>
<proteinExistence type="predicted"/>
<name>A0A7S3LYS2_9STRA</name>
<feature type="chain" id="PRO_5031192797" description="Peptidase S74 domain-containing protein" evidence="5">
    <location>
        <begin position="20"/>
        <end position="1191"/>
    </location>
</feature>
<reference evidence="8" key="1">
    <citation type="submission" date="2021-01" db="EMBL/GenBank/DDBJ databases">
        <authorList>
            <person name="Corre E."/>
            <person name="Pelletier E."/>
            <person name="Niang G."/>
            <person name="Scheremetjew M."/>
            <person name="Finn R."/>
            <person name="Kale V."/>
            <person name="Holt S."/>
            <person name="Cochrane G."/>
            <person name="Meng A."/>
            <person name="Brown T."/>
            <person name="Cohen L."/>
        </authorList>
    </citation>
    <scope>NUCLEOTIDE SEQUENCE</scope>
    <source>
        <strain evidence="8">CCAP 955/1</strain>
    </source>
</reference>
<keyword evidence="1 5" id="KW-0732">Signal</keyword>
<dbReference type="SMART" id="SM00710">
    <property type="entry name" value="PbH1"/>
    <property type="match status" value="8"/>
</dbReference>
<feature type="coiled-coil region" evidence="4">
    <location>
        <begin position="1160"/>
        <end position="1187"/>
    </location>
</feature>
<dbReference type="PROSITE" id="PS50026">
    <property type="entry name" value="EGF_3"/>
    <property type="match status" value="1"/>
</dbReference>
<dbReference type="InterPro" id="IPR030392">
    <property type="entry name" value="S74_ICA"/>
</dbReference>
<keyword evidence="2 3" id="KW-1015">Disulfide bond</keyword>
<comment type="caution">
    <text evidence="3">Lacks conserved residue(s) required for the propagation of feature annotation.</text>
</comment>
<evidence type="ECO:0000256" key="1">
    <source>
        <dbReference type="ARBA" id="ARBA00022729"/>
    </source>
</evidence>
<accession>A0A7S3LYS2</accession>
<dbReference type="PRINTS" id="PR00011">
    <property type="entry name" value="EGFLAMININ"/>
</dbReference>
<dbReference type="InterPro" id="IPR036388">
    <property type="entry name" value="WH-like_DNA-bd_sf"/>
</dbReference>
<gene>
    <name evidence="8" type="ORF">SELO1098_LOCUS1602</name>
</gene>
<dbReference type="Pfam" id="PF05594">
    <property type="entry name" value="Fil_haemagg"/>
    <property type="match status" value="4"/>
</dbReference>
<dbReference type="Pfam" id="PF13884">
    <property type="entry name" value="Peptidase_S74"/>
    <property type="match status" value="1"/>
</dbReference>
<dbReference type="PANTHER" id="PTHR14949">
    <property type="entry name" value="EGF-LIKE-DOMAIN, MULTIPLE 7, 8"/>
    <property type="match status" value="1"/>
</dbReference>
<keyword evidence="3" id="KW-0245">EGF-like domain</keyword>
<sequence>MLVQAFIICVALIVQNIVARCPNGCNGHGSCSTSNVCTCYPQWDGGAADCSARVCPFGTAWVDKAYAADVAHQSAECSNAGFCDRETGNCKCFAGFTGNACQRSACPADCSGHGICSTIGDVSLYEGPDYDPSIIFAGDGFGPSYSNWDKNSIQLCKCDQGFFGADCSLAMCPKGDDPLTINQNYRSIKLRVASTGSYELEGKLGLLFMGTKTILTLSDLDPGLCTEELAFKGMFGNVLCEVEKLNWRVYEFTITFYSWPTYPKENNLFSHNGNPSRLDFLCDLTYVTSLTSCRFTDIETINIQEYAYCSNRGLCDFSSGKCTCNDGFGGPACANVTDLVFYGSNSLPGSQINVNGDDYTSSAVQINVAKGRSSDFNMIEALAAGEVVFYVRGDGTVGIHKLLTLSGGQTISGGGLYVESGGATIASTGLNVLSADQSNPVVLLSSTYAGPLGSAYSALRLRTVTSTPSQAYAIELLSNGNKRFAVRADGHLIIYNGGAIITGGVTINSDGLAVTGGFTVHSGGVRVNAGGLGVVGGVTVSTSGIRVAAGGIQTFGGMSIYSGGLQVAGGTTIPSGGFSVTGGLTVSNNGIRVTGGVTIYTRGLTVKTQGITIESGGLVIVTHGLTVTFGGARITGGLTITTGGIAATGGVTVTTGGLQVVSGGLTVTAGGLTVTAGGLSVENGGMTVVNGGIYITNNGLTVNGGGMTVTAGVTVNSGGLVVTQSGLTVTAGGLSVTAGGVTVAAGGLSIVNGGLSVQAGGIKVTDGLTVHTGGLVVTAGGGTITSGGLTVAGGVTVSSGGLRVSANGVTVAAGGMHVTGSVTIATGGLIVANGLSVPANGATVVGGVTISTDGLMVTAGGVTVTSGVVTAADGVVVSAGGIRVTGGATINSGGLTVTAGGLLVSNGGMTISNSGLDVTAGGIRAAVGMTLTSGGLIVTNTGVTVTAGGANIAGGLTVGTPGLYVTAGGVTVAAGGLSVTQGGVTVAAGGLSVNNGGLYVKAGGVRVTNGATVYSDGMIINGGLTVYDGSEFYNGVTIYGNLAVNSQITTFSDRRLKSNILGIDDALAKVNKLNGVYYNWIQDEPSGLQFDTKRHVGVIAQEVQSVLPEVVTSIHEGKYLGVDYASLVPLVIEAVRELDELFQAGKITAEEKARHTEAMFKQSQSDISMIERRLTALEEEMVTLRELLLAR</sequence>
<feature type="domain" description="Peptidase S74" evidence="7">
    <location>
        <begin position="1052"/>
        <end position="1154"/>
    </location>
</feature>
<dbReference type="PANTHER" id="PTHR14949:SF56">
    <property type="entry name" value="EGF-LIKE-DOMAIN, MULTIPLE 7"/>
    <property type="match status" value="1"/>
</dbReference>
<dbReference type="InterPro" id="IPR000742">
    <property type="entry name" value="EGF"/>
</dbReference>
<dbReference type="Pfam" id="PF07974">
    <property type="entry name" value="EGF_2"/>
    <property type="match status" value="1"/>
</dbReference>
<evidence type="ECO:0000313" key="8">
    <source>
        <dbReference type="EMBL" id="CAE0272776.1"/>
    </source>
</evidence>
<dbReference type="PROSITE" id="PS51688">
    <property type="entry name" value="ICA"/>
    <property type="match status" value="1"/>
</dbReference>
<feature type="disulfide bond" evidence="3">
    <location>
        <begin position="324"/>
        <end position="333"/>
    </location>
</feature>
<dbReference type="PROSITE" id="PS00022">
    <property type="entry name" value="EGF_1"/>
    <property type="match status" value="2"/>
</dbReference>
<evidence type="ECO:0000256" key="4">
    <source>
        <dbReference type="SAM" id="Coils"/>
    </source>
</evidence>
<dbReference type="Gene3D" id="1.10.10.10">
    <property type="entry name" value="Winged helix-like DNA-binding domain superfamily/Winged helix DNA-binding domain"/>
    <property type="match status" value="1"/>
</dbReference>
<dbReference type="InterPro" id="IPR006626">
    <property type="entry name" value="PbH1"/>
</dbReference>
<evidence type="ECO:0000256" key="2">
    <source>
        <dbReference type="ARBA" id="ARBA00023157"/>
    </source>
</evidence>
<protein>
    <recommendedName>
        <fullName evidence="9">Peptidase S74 domain-containing protein</fullName>
    </recommendedName>
</protein>
<feature type="signal peptide" evidence="5">
    <location>
        <begin position="1"/>
        <end position="19"/>
    </location>
</feature>
<organism evidence="8">
    <name type="scientific">Spumella elongata</name>
    <dbReference type="NCBI Taxonomy" id="89044"/>
    <lineage>
        <taxon>Eukaryota</taxon>
        <taxon>Sar</taxon>
        <taxon>Stramenopiles</taxon>
        <taxon>Ochrophyta</taxon>
        <taxon>Chrysophyceae</taxon>
        <taxon>Chromulinales</taxon>
        <taxon>Chromulinaceae</taxon>
        <taxon>Spumella</taxon>
    </lineage>
</organism>
<dbReference type="EMBL" id="HBIC01003089">
    <property type="protein sequence ID" value="CAE0272776.1"/>
    <property type="molecule type" value="Transcribed_RNA"/>
</dbReference>